<accession>A0A9E7MQ86</accession>
<evidence type="ECO:0000313" key="2">
    <source>
        <dbReference type="Proteomes" id="UP001057221"/>
    </source>
</evidence>
<reference evidence="1 2" key="1">
    <citation type="submission" date="2022-05" db="EMBL/GenBank/DDBJ databases">
        <authorList>
            <person name="Friedrich I."/>
            <person name="Poehlein A."/>
            <person name="Schneider D."/>
            <person name="Hertel R."/>
            <person name="Daniel R."/>
        </authorList>
    </citation>
    <scope>NUCLEOTIDE SEQUENCE [LARGE SCALE GENOMIC DNA]</scope>
</reference>
<dbReference type="Proteomes" id="UP001057221">
    <property type="component" value="Segment"/>
</dbReference>
<protein>
    <submittedName>
        <fullName evidence="1">Uncharacterized protein</fullName>
    </submittedName>
</protein>
<proteinExistence type="predicted"/>
<gene>
    <name evidence="1" type="ORF">DOMOVOI_00750</name>
</gene>
<organism evidence="1 2">
    <name type="scientific">Brevundimonas phage vB_BpoS-Domovoi</name>
    <dbReference type="NCBI Taxonomy" id="2948598"/>
    <lineage>
        <taxon>Viruses</taxon>
        <taxon>Duplodnaviria</taxon>
        <taxon>Heunggongvirae</taxon>
        <taxon>Uroviricota</taxon>
        <taxon>Caudoviricetes</taxon>
        <taxon>Jeanschmidtviridae</taxon>
        <taxon>Marchewkavirus</taxon>
        <taxon>Marchewkavirus domovoi</taxon>
    </lineage>
</organism>
<evidence type="ECO:0000313" key="1">
    <source>
        <dbReference type="EMBL" id="USN14550.1"/>
    </source>
</evidence>
<keyword evidence="2" id="KW-1185">Reference proteome</keyword>
<sequence>MTERPNSGGLFQFNNRWFIAQREPTVRTVRVADGAQQGLTDLPRNAQVEFALRGEGSELVAHDLIAVAPETLPDYRHRFLRSNIGAYVTDEAFIRRVLYEPEFKVFMDGVSRYYLNRVIAAAREEGRLSALQGHRVEVLSATDEGVVTLRETVQGQAAETTAITITVPDPTPEPEPEGEGLYDIDVTWTNRDQWTIRASSADEALEIAKEQGFDAVEDYSHDQYPDAVFGVPERREV</sequence>
<dbReference type="EMBL" id="ON529855">
    <property type="protein sequence ID" value="USN14550.1"/>
    <property type="molecule type" value="Genomic_DNA"/>
</dbReference>
<name>A0A9E7MQ86_9CAUD</name>